<evidence type="ECO:0000256" key="6">
    <source>
        <dbReference type="ARBA" id="ARBA00022840"/>
    </source>
</evidence>
<dbReference type="InParanoid" id="A0A136IX12"/>
<dbReference type="PROSITE" id="PS50011">
    <property type="entry name" value="PROTEIN_KINASE_DOM"/>
    <property type="match status" value="1"/>
</dbReference>
<name>A0A136IX12_9PEZI</name>
<keyword evidence="6 9" id="KW-0067">ATP-binding</keyword>
<dbReference type="PROSITE" id="PS00107">
    <property type="entry name" value="PROTEIN_KINASE_ATP"/>
    <property type="match status" value="1"/>
</dbReference>
<comment type="catalytic activity">
    <reaction evidence="7">
        <text>L-threonyl-[protein] + ATP = O-phospho-L-threonyl-[protein] + ADP + H(+)</text>
        <dbReference type="Rhea" id="RHEA:46608"/>
        <dbReference type="Rhea" id="RHEA-COMP:11060"/>
        <dbReference type="Rhea" id="RHEA-COMP:11605"/>
        <dbReference type="ChEBI" id="CHEBI:15378"/>
        <dbReference type="ChEBI" id="CHEBI:30013"/>
        <dbReference type="ChEBI" id="CHEBI:30616"/>
        <dbReference type="ChEBI" id="CHEBI:61977"/>
        <dbReference type="ChEBI" id="CHEBI:456216"/>
        <dbReference type="EC" id="2.7.11.1"/>
    </reaction>
</comment>
<evidence type="ECO:0000313" key="12">
    <source>
        <dbReference type="EMBL" id="KXJ89417.1"/>
    </source>
</evidence>
<evidence type="ECO:0000256" key="4">
    <source>
        <dbReference type="ARBA" id="ARBA00022741"/>
    </source>
</evidence>
<dbReference type="PANTHER" id="PTHR47634">
    <property type="entry name" value="PROTEIN KINASE DOMAIN-CONTAINING PROTEIN-RELATED"/>
    <property type="match status" value="1"/>
</dbReference>
<dbReference type="EMBL" id="KQ964255">
    <property type="protein sequence ID" value="KXJ89417.1"/>
    <property type="molecule type" value="Genomic_DNA"/>
</dbReference>
<dbReference type="Gene3D" id="1.10.510.10">
    <property type="entry name" value="Transferase(Phosphotransferase) domain 1"/>
    <property type="match status" value="1"/>
</dbReference>
<dbReference type="GO" id="GO:0004674">
    <property type="term" value="F:protein serine/threonine kinase activity"/>
    <property type="evidence" value="ECO:0007669"/>
    <property type="project" value="UniProtKB-KW"/>
</dbReference>
<dbReference type="GO" id="GO:0005737">
    <property type="term" value="C:cytoplasm"/>
    <property type="evidence" value="ECO:0007669"/>
    <property type="project" value="TreeGrafter"/>
</dbReference>
<evidence type="ECO:0000259" key="11">
    <source>
        <dbReference type="PROSITE" id="PS50011"/>
    </source>
</evidence>
<dbReference type="SUPFAM" id="SSF56112">
    <property type="entry name" value="Protein kinase-like (PK-like)"/>
    <property type="match status" value="1"/>
</dbReference>
<dbReference type="GO" id="GO:0050684">
    <property type="term" value="P:regulation of mRNA processing"/>
    <property type="evidence" value="ECO:0007669"/>
    <property type="project" value="TreeGrafter"/>
</dbReference>
<dbReference type="AlphaFoldDB" id="A0A136IX12"/>
<comment type="similarity">
    <text evidence="10">Belongs to the protein kinase superfamily.</text>
</comment>
<evidence type="ECO:0000256" key="7">
    <source>
        <dbReference type="ARBA" id="ARBA00047899"/>
    </source>
</evidence>
<comment type="catalytic activity">
    <reaction evidence="8">
        <text>L-seryl-[protein] + ATP = O-phospho-L-seryl-[protein] + ADP + H(+)</text>
        <dbReference type="Rhea" id="RHEA:17989"/>
        <dbReference type="Rhea" id="RHEA-COMP:9863"/>
        <dbReference type="Rhea" id="RHEA-COMP:11604"/>
        <dbReference type="ChEBI" id="CHEBI:15378"/>
        <dbReference type="ChEBI" id="CHEBI:29999"/>
        <dbReference type="ChEBI" id="CHEBI:30616"/>
        <dbReference type="ChEBI" id="CHEBI:83421"/>
        <dbReference type="ChEBI" id="CHEBI:456216"/>
        <dbReference type="EC" id="2.7.11.1"/>
    </reaction>
</comment>
<reference evidence="13" key="1">
    <citation type="submission" date="2016-02" db="EMBL/GenBank/DDBJ databases">
        <title>Draft genome sequence of Microdochium bolleyi, a fungal endophyte of beachgrass.</title>
        <authorList>
            <consortium name="DOE Joint Genome Institute"/>
            <person name="David A.S."/>
            <person name="May G."/>
            <person name="Haridas S."/>
            <person name="Lim J."/>
            <person name="Wang M."/>
            <person name="Labutti K."/>
            <person name="Lipzen A."/>
            <person name="Barry K."/>
            <person name="Grigoriev I.V."/>
        </authorList>
    </citation>
    <scope>NUCLEOTIDE SEQUENCE [LARGE SCALE GENOMIC DNA]</scope>
    <source>
        <strain evidence="13">J235TASD1</strain>
    </source>
</reference>
<keyword evidence="13" id="KW-1185">Reference proteome</keyword>
<proteinExistence type="inferred from homology"/>
<accession>A0A136IX12</accession>
<sequence>MLKSALNRLSASLAKASPPRAPSHRAFTEESLARYGPGGYHPVRIGDMFSNGRYKVVSKLGYGVYSTVWLAFDQRAKRHFALKILTADSYDGKHDTFETAILRRIRSKGTNSRDPGPQHLLGLVDNFEHTGPHGNHVCLVFEATGPDMSRFRRLHPRSRVPVPLLKSITRQLLLALAFLHDTCKVVHCDIKPKNLLIITPKIASMFSSLPPDTFRPKRAPLPPPDDYYMESSQMSSAEEDLAHVSSVSVRLADFGTASWIDRHLNEWIQPQMLRSPEVILGAPWDHKVDIWNLGLIIWELAEGSLMFDGSWTAQAPYSSEAHLAQMQAILGDMPQSLLARSKDRNSFFGDDGHLRRPSTFPHMPLESICRNPAMTGSDKLLFLSLIADMIRLEPQARPDARDLLLHPWLKQ</sequence>
<keyword evidence="3" id="KW-0808">Transferase</keyword>
<dbReference type="Gene3D" id="3.30.200.20">
    <property type="entry name" value="Phosphorylase Kinase, domain 1"/>
    <property type="match status" value="1"/>
</dbReference>
<dbReference type="PROSITE" id="PS00108">
    <property type="entry name" value="PROTEIN_KINASE_ST"/>
    <property type="match status" value="1"/>
</dbReference>
<protein>
    <recommendedName>
        <fullName evidence="1">non-specific serine/threonine protein kinase</fullName>
        <ecNumber evidence="1">2.7.11.1</ecNumber>
    </recommendedName>
</protein>
<organism evidence="12 13">
    <name type="scientific">Microdochium bolleyi</name>
    <dbReference type="NCBI Taxonomy" id="196109"/>
    <lineage>
        <taxon>Eukaryota</taxon>
        <taxon>Fungi</taxon>
        <taxon>Dikarya</taxon>
        <taxon>Ascomycota</taxon>
        <taxon>Pezizomycotina</taxon>
        <taxon>Sordariomycetes</taxon>
        <taxon>Xylariomycetidae</taxon>
        <taxon>Xylariales</taxon>
        <taxon>Microdochiaceae</taxon>
        <taxon>Microdochium</taxon>
    </lineage>
</organism>
<feature type="binding site" evidence="9">
    <location>
        <position position="83"/>
    </location>
    <ligand>
        <name>ATP</name>
        <dbReference type="ChEBI" id="CHEBI:30616"/>
    </ligand>
</feature>
<feature type="domain" description="Protein kinase" evidence="11">
    <location>
        <begin position="54"/>
        <end position="409"/>
    </location>
</feature>
<evidence type="ECO:0000256" key="2">
    <source>
        <dbReference type="ARBA" id="ARBA00022527"/>
    </source>
</evidence>
<dbReference type="GO" id="GO:0000245">
    <property type="term" value="P:spliceosomal complex assembly"/>
    <property type="evidence" value="ECO:0007669"/>
    <property type="project" value="TreeGrafter"/>
</dbReference>
<dbReference type="InterPro" id="IPR000719">
    <property type="entry name" value="Prot_kinase_dom"/>
</dbReference>
<evidence type="ECO:0000256" key="9">
    <source>
        <dbReference type="PROSITE-ProRule" id="PRU10141"/>
    </source>
</evidence>
<dbReference type="PANTHER" id="PTHR47634:SF9">
    <property type="entry name" value="PROTEIN KINASE DOMAIN-CONTAINING PROTEIN-RELATED"/>
    <property type="match status" value="1"/>
</dbReference>
<evidence type="ECO:0000256" key="3">
    <source>
        <dbReference type="ARBA" id="ARBA00022679"/>
    </source>
</evidence>
<evidence type="ECO:0000313" key="13">
    <source>
        <dbReference type="Proteomes" id="UP000070501"/>
    </source>
</evidence>
<dbReference type="InterPro" id="IPR008271">
    <property type="entry name" value="Ser/Thr_kinase_AS"/>
</dbReference>
<evidence type="ECO:0000256" key="8">
    <source>
        <dbReference type="ARBA" id="ARBA00048679"/>
    </source>
</evidence>
<dbReference type="InterPro" id="IPR017441">
    <property type="entry name" value="Protein_kinase_ATP_BS"/>
</dbReference>
<dbReference type="GO" id="GO:0005634">
    <property type="term" value="C:nucleus"/>
    <property type="evidence" value="ECO:0007669"/>
    <property type="project" value="TreeGrafter"/>
</dbReference>
<dbReference type="EC" id="2.7.11.1" evidence="1"/>
<dbReference type="InterPro" id="IPR011009">
    <property type="entry name" value="Kinase-like_dom_sf"/>
</dbReference>
<dbReference type="InterPro" id="IPR051334">
    <property type="entry name" value="SRPK"/>
</dbReference>
<gene>
    <name evidence="12" type="ORF">Micbo1qcDRAFT_165487</name>
</gene>
<keyword evidence="4 9" id="KW-0547">Nucleotide-binding</keyword>
<dbReference type="Proteomes" id="UP000070501">
    <property type="component" value="Unassembled WGS sequence"/>
</dbReference>
<dbReference type="Pfam" id="PF00069">
    <property type="entry name" value="Pkinase"/>
    <property type="match status" value="2"/>
</dbReference>
<keyword evidence="2 10" id="KW-0723">Serine/threonine-protein kinase</keyword>
<dbReference type="SMART" id="SM00220">
    <property type="entry name" value="S_TKc"/>
    <property type="match status" value="1"/>
</dbReference>
<dbReference type="GO" id="GO:0005524">
    <property type="term" value="F:ATP binding"/>
    <property type="evidence" value="ECO:0007669"/>
    <property type="project" value="UniProtKB-UniRule"/>
</dbReference>
<dbReference type="STRING" id="196109.A0A136IX12"/>
<evidence type="ECO:0000256" key="1">
    <source>
        <dbReference type="ARBA" id="ARBA00012513"/>
    </source>
</evidence>
<dbReference type="OrthoDB" id="5979581at2759"/>
<evidence type="ECO:0000256" key="10">
    <source>
        <dbReference type="RuleBase" id="RU000304"/>
    </source>
</evidence>
<evidence type="ECO:0000256" key="5">
    <source>
        <dbReference type="ARBA" id="ARBA00022777"/>
    </source>
</evidence>
<keyword evidence="5 12" id="KW-0418">Kinase</keyword>